<reference evidence="1 2" key="1">
    <citation type="submission" date="2024-07" db="EMBL/GenBank/DDBJ databases">
        <authorList>
            <person name="Kang M."/>
        </authorList>
    </citation>
    <scope>NUCLEOTIDE SEQUENCE [LARGE SCALE GENOMIC DNA]</scope>
    <source>
        <strain evidence="1 2">DFM31</strain>
    </source>
</reference>
<comment type="caution">
    <text evidence="1">The sequence shown here is derived from an EMBL/GenBank/DDBJ whole genome shotgun (WGS) entry which is preliminary data.</text>
</comment>
<accession>A0ABV3L8T6</accession>
<evidence type="ECO:0000313" key="2">
    <source>
        <dbReference type="Proteomes" id="UP001553161"/>
    </source>
</evidence>
<organism evidence="1 2">
    <name type="scientific">Meridianimarinicoccus marinus</name>
    <dbReference type="NCBI Taxonomy" id="3231483"/>
    <lineage>
        <taxon>Bacteria</taxon>
        <taxon>Pseudomonadati</taxon>
        <taxon>Pseudomonadota</taxon>
        <taxon>Alphaproteobacteria</taxon>
        <taxon>Rhodobacterales</taxon>
        <taxon>Paracoccaceae</taxon>
        <taxon>Meridianimarinicoccus</taxon>
    </lineage>
</organism>
<evidence type="ECO:0000313" key="1">
    <source>
        <dbReference type="EMBL" id="MEV8468001.1"/>
    </source>
</evidence>
<dbReference type="EMBL" id="JBFBVU010000020">
    <property type="protein sequence ID" value="MEV8468001.1"/>
    <property type="molecule type" value="Genomic_DNA"/>
</dbReference>
<dbReference type="RefSeq" id="WP_366193945.1">
    <property type="nucleotide sequence ID" value="NZ_JBFBVU010000020.1"/>
</dbReference>
<proteinExistence type="predicted"/>
<gene>
    <name evidence="1" type="ORF">AB0T83_14590</name>
</gene>
<protein>
    <submittedName>
        <fullName evidence="1">Uncharacterized protein</fullName>
    </submittedName>
</protein>
<keyword evidence="2" id="KW-1185">Reference proteome</keyword>
<sequence>MTDRELTLAAVVTLELFPASIREAIIAEHSFMRQFELPVSTTVTFLPNGNKFEVEDLYNCAQSVFGGTKHVELKEAETDDVWVADGFDQEQATFLLRNGKSEITIGGYWSLQADPAKRLRSFESLASEVRLPCSLVVHWSAKIKTSKLSCQELVLLEQDIERSFVAVDSQIRREINSGSSNLETLVSSDPLFWRTAYPTTTDAPALTQFIEQEVKTRIVAGTKAYGVKFCPEALRLCIHSSVATAIGNASLSNDDCAKLAEHVERSGSMFSKLGFVEAMLARDDLDASLQKRVAGIIDFVVDEPEEGRFALLSNLFFFVSGRISLSSNFNGSPVFARRLVEFSHASFLEEILISERVDANTAAFELAQRAARRAFVVGHLDAHSEARWMPEFATPHQLKAEFICRINNAITTKKSSLKGTPLEKFVLEESDKRLSDRLKFPYSFLPGPLEGGTEQAGSLPEDWKNLIELELRKDPPGLGGFNALVNGGAVFKLPAELVSLSVAALRRIDLAANNDESFSIGAFIDGLARVAAVCKNEQLAEEVWHLTQRVLHRKPEDLESGALFSLLTTLSAVYEISRRDSKLIEMIEFLSHCRLTKEQSFHLGACIEDLLDLRPDFWARLGKAVALLKAQQV</sequence>
<name>A0ABV3L8T6_9RHOB</name>
<dbReference type="Proteomes" id="UP001553161">
    <property type="component" value="Unassembled WGS sequence"/>
</dbReference>